<dbReference type="Proteomes" id="UP000008637">
    <property type="component" value="Chromosome"/>
</dbReference>
<evidence type="ECO:0000313" key="2">
    <source>
        <dbReference type="Proteomes" id="UP000008637"/>
    </source>
</evidence>
<gene>
    <name evidence="1" type="ordered locus">HF1_02170</name>
</gene>
<dbReference type="OrthoDB" id="9827644at2"/>
<accession>E8ZKQ9</accession>
<name>E8ZKQ9_MYCHL</name>
<reference evidence="1 2" key="1">
    <citation type="journal article" date="2011" name="J. Bacteriol.">
        <title>Complete genome sequence of Mycoplasma haemofelis, a hemotropic mycoplasma.</title>
        <authorList>
            <person name="Barker E.N."/>
            <person name="Helps C.R."/>
            <person name="Peters I.R."/>
            <person name="Darby A.C."/>
            <person name="Radford A.D."/>
            <person name="Tasker S."/>
        </authorList>
    </citation>
    <scope>NUCLEOTIDE SEQUENCE [LARGE SCALE GENOMIC DNA]</scope>
    <source>
        <strain evidence="1 2">Langford 1</strain>
    </source>
</reference>
<dbReference type="HOGENOM" id="CLU_1609003_0_0_14"/>
<sequence length="165" mass="19778">MRGVLNRFQHPFKYRRFKRAQRKRELQRRREEVIFNYSEILDHMLPEDQEALTNTMGDIVVTPRESFVAHFKHGCPKYEYEVFKIKFVEIFNLTGFAALKRVKHQKVKGKEGQAITDFWSCFEVLFDNISKSPKNSIFRRIKNFFSSIMKVIKWAKRAIFLGTHI</sequence>
<protein>
    <submittedName>
        <fullName evidence="1">Uncharacterized protein</fullName>
    </submittedName>
</protein>
<evidence type="ECO:0000313" key="1">
    <source>
        <dbReference type="EMBL" id="CBY92225.1"/>
    </source>
</evidence>
<keyword evidence="2" id="KW-1185">Reference proteome</keyword>
<proteinExistence type="predicted"/>
<dbReference type="KEGG" id="mha:HF1_02170"/>
<dbReference type="EMBL" id="FR773153">
    <property type="protein sequence ID" value="CBY92225.1"/>
    <property type="molecule type" value="Genomic_DNA"/>
</dbReference>
<organism evidence="1 2">
    <name type="scientific">Mycoplasma haemofelis (strain Langford 1)</name>
    <name type="common">Haemobartonella felis</name>
    <dbReference type="NCBI Taxonomy" id="941640"/>
    <lineage>
        <taxon>Bacteria</taxon>
        <taxon>Bacillati</taxon>
        <taxon>Mycoplasmatota</taxon>
        <taxon>Mollicutes</taxon>
        <taxon>Mycoplasmataceae</taxon>
        <taxon>Mycoplasma</taxon>
    </lineage>
</organism>
<dbReference type="AlphaFoldDB" id="E8ZKQ9"/>